<dbReference type="Proteomes" id="UP000243127">
    <property type="component" value="Nucleomorph 2"/>
</dbReference>
<dbReference type="AlphaFoldDB" id="A9BKR2"/>
<dbReference type="Gene3D" id="3.30.1370.30">
    <property type="match status" value="1"/>
</dbReference>
<evidence type="ECO:0000256" key="3">
    <source>
        <dbReference type="ARBA" id="ARBA00023274"/>
    </source>
</evidence>
<accession>A9BKR2</accession>
<comment type="similarity">
    <text evidence="1">Belongs to the universal ribosomal protein uS8 family.</text>
</comment>
<dbReference type="InterPro" id="IPR035987">
    <property type="entry name" value="Ribosomal_uS8_sf"/>
</dbReference>
<evidence type="ECO:0000256" key="1">
    <source>
        <dbReference type="ARBA" id="ARBA00006471"/>
    </source>
</evidence>
<dbReference type="GO" id="GO:0003735">
    <property type="term" value="F:structural constituent of ribosome"/>
    <property type="evidence" value="ECO:0007669"/>
    <property type="project" value="InterPro"/>
</dbReference>
<dbReference type="EMBL" id="CP000882">
    <property type="protein sequence ID" value="ABW98067.1"/>
    <property type="molecule type" value="Genomic_DNA"/>
</dbReference>
<dbReference type="FunFam" id="3.30.1370.30:FF:000001">
    <property type="entry name" value="40S ribosomal protein S15a"/>
    <property type="match status" value="1"/>
</dbReference>
<protein>
    <submittedName>
        <fullName evidence="4">Rps15A</fullName>
    </submittedName>
</protein>
<dbReference type="FunFam" id="3.30.1490.10:FF:000002">
    <property type="entry name" value="40S ribosomal protein S15a"/>
    <property type="match status" value="1"/>
</dbReference>
<dbReference type="SUPFAM" id="SSF56047">
    <property type="entry name" value="Ribosomal protein S8"/>
    <property type="match status" value="1"/>
</dbReference>
<evidence type="ECO:0000313" key="5">
    <source>
        <dbReference type="Proteomes" id="UP000243127"/>
    </source>
</evidence>
<evidence type="ECO:0000256" key="2">
    <source>
        <dbReference type="ARBA" id="ARBA00022980"/>
    </source>
</evidence>
<name>A9BKR2_HEMAN</name>
<dbReference type="GeneID" id="5739359"/>
<dbReference type="GO" id="GO:0006412">
    <property type="term" value="P:translation"/>
    <property type="evidence" value="ECO:0007669"/>
    <property type="project" value="InterPro"/>
</dbReference>
<dbReference type="PANTHER" id="PTHR11758">
    <property type="entry name" value="40S RIBOSOMAL PROTEIN S15A"/>
    <property type="match status" value="1"/>
</dbReference>
<keyword evidence="4" id="KW-0542">Nucleomorph</keyword>
<dbReference type="NCBIfam" id="NF003115">
    <property type="entry name" value="PRK04034.1"/>
    <property type="match status" value="1"/>
</dbReference>
<organism evidence="4 5">
    <name type="scientific">Hemiselmis andersenii</name>
    <name type="common">Cryptophyte alga</name>
    <dbReference type="NCBI Taxonomy" id="464988"/>
    <lineage>
        <taxon>Eukaryota</taxon>
        <taxon>Cryptophyceae</taxon>
        <taxon>Cryptomonadales</taxon>
        <taxon>Hemiselmidaceae</taxon>
        <taxon>Hemiselmis</taxon>
    </lineage>
</organism>
<dbReference type="Gene3D" id="3.30.1490.10">
    <property type="match status" value="1"/>
</dbReference>
<gene>
    <name evidence="4" type="ORF">HAN_2g241</name>
</gene>
<sequence length="130" mass="14686">MSKVNLLADALKTISNAERSGKKQVLIRPCSKIIIKFLQVMQSNGYVDKFTFIDDNRSGKIVVNLLGRINKCRAISPRYDIKIKDSEKWISNILPSRQFGIIVLSTSYGIMGHKEAFLKKTGGKILGFFY</sequence>
<reference evidence="4 5" key="1">
    <citation type="journal article" date="2007" name="Proc. Natl. Acad. Sci. U.S.A.">
        <title>Nucleomorph genome of Hemiselmis andersenii reveals complete intron loss and compaction as a driver of protein structure and function.</title>
        <authorList>
            <person name="Lane C.E."/>
            <person name="van den Heuvel K."/>
            <person name="Kozera C."/>
            <person name="Curtis B.A."/>
            <person name="Parsons B.J."/>
            <person name="Bowman S."/>
            <person name="Archibald J.M."/>
        </authorList>
    </citation>
    <scope>NUCLEOTIDE SEQUENCE [LARGE SCALE GENOMIC DNA]</scope>
    <source>
        <strain evidence="4 5">CCMP644</strain>
    </source>
</reference>
<proteinExistence type="inferred from homology"/>
<evidence type="ECO:0000313" key="4">
    <source>
        <dbReference type="EMBL" id="ABW98067.1"/>
    </source>
</evidence>
<dbReference type="GO" id="GO:1990904">
    <property type="term" value="C:ribonucleoprotein complex"/>
    <property type="evidence" value="ECO:0007669"/>
    <property type="project" value="UniProtKB-KW"/>
</dbReference>
<dbReference type="RefSeq" id="XP_001712392.1">
    <property type="nucleotide sequence ID" value="XM_001712340.1"/>
</dbReference>
<keyword evidence="2" id="KW-0689">Ribosomal protein</keyword>
<dbReference type="Pfam" id="PF00410">
    <property type="entry name" value="Ribosomal_S8"/>
    <property type="match status" value="1"/>
</dbReference>
<dbReference type="GO" id="GO:0005840">
    <property type="term" value="C:ribosome"/>
    <property type="evidence" value="ECO:0007669"/>
    <property type="project" value="UniProtKB-KW"/>
</dbReference>
<keyword evidence="3" id="KW-0687">Ribonucleoprotein</keyword>
<geneLocation type="nucleomorph" evidence="4"/>
<dbReference type="InterPro" id="IPR000630">
    <property type="entry name" value="Ribosomal_uS8"/>
</dbReference>